<dbReference type="InterPro" id="IPR015421">
    <property type="entry name" value="PyrdxlP-dep_Trfase_major"/>
</dbReference>
<dbReference type="RefSeq" id="WP_071069176.1">
    <property type="nucleotide sequence ID" value="NZ_CP017754.1"/>
</dbReference>
<dbReference type="Pfam" id="PF00155">
    <property type="entry name" value="Aminotran_1_2"/>
    <property type="match status" value="1"/>
</dbReference>
<dbReference type="PANTHER" id="PTHR46577:SF1">
    <property type="entry name" value="HTH-TYPE TRANSCRIPTIONAL REGULATORY PROTEIN GABR"/>
    <property type="match status" value="1"/>
</dbReference>
<reference evidence="7 8" key="1">
    <citation type="submission" date="2016-10" db="EMBL/GenBank/DDBJ databases">
        <title>Complete genome sequences of three Cupriavidus strains isolated from various Malaysian environments.</title>
        <authorList>
            <person name="Abdullah A.A.-A."/>
            <person name="Shafie N.A.H."/>
            <person name="Lau N.S."/>
        </authorList>
    </citation>
    <scope>NUCLEOTIDE SEQUENCE [LARGE SCALE GENOMIC DNA]</scope>
    <source>
        <strain evidence="7 8">USMAA1020</strain>
    </source>
</reference>
<dbReference type="CDD" id="cd07377">
    <property type="entry name" value="WHTH_GntR"/>
    <property type="match status" value="1"/>
</dbReference>
<dbReference type="EMBL" id="CP017754">
    <property type="protein sequence ID" value="AOZ05983.1"/>
    <property type="molecule type" value="Genomic_DNA"/>
</dbReference>
<dbReference type="InterPro" id="IPR000524">
    <property type="entry name" value="Tscrpt_reg_HTH_GntR"/>
</dbReference>
<dbReference type="CDD" id="cd00609">
    <property type="entry name" value="AAT_like"/>
    <property type="match status" value="1"/>
</dbReference>
<keyword evidence="2" id="KW-0663">Pyridoxal phosphate</keyword>
<dbReference type="Proteomes" id="UP000177515">
    <property type="component" value="Chromosome 1"/>
</dbReference>
<evidence type="ECO:0000313" key="7">
    <source>
        <dbReference type="EMBL" id="AOZ05983.1"/>
    </source>
</evidence>
<dbReference type="GO" id="GO:0003677">
    <property type="term" value="F:DNA binding"/>
    <property type="evidence" value="ECO:0007669"/>
    <property type="project" value="UniProtKB-KW"/>
</dbReference>
<evidence type="ECO:0000313" key="8">
    <source>
        <dbReference type="Proteomes" id="UP000177515"/>
    </source>
</evidence>
<dbReference type="InterPro" id="IPR051446">
    <property type="entry name" value="HTH_trans_reg/aminotransferase"/>
</dbReference>
<dbReference type="Gene3D" id="3.40.640.10">
    <property type="entry name" value="Type I PLP-dependent aspartate aminotransferase-like (Major domain)"/>
    <property type="match status" value="1"/>
</dbReference>
<protein>
    <submittedName>
        <fullName evidence="7">DNA-binding protein</fullName>
    </submittedName>
</protein>
<evidence type="ECO:0000256" key="5">
    <source>
        <dbReference type="ARBA" id="ARBA00023163"/>
    </source>
</evidence>
<name>A0ABM6F3J3_9BURK</name>
<dbReference type="Gene3D" id="1.10.10.10">
    <property type="entry name" value="Winged helix-like DNA-binding domain superfamily/Winged helix DNA-binding domain"/>
    <property type="match status" value="1"/>
</dbReference>
<accession>A0ABM6F3J3</accession>
<feature type="domain" description="HTH gntR-type" evidence="6">
    <location>
        <begin position="18"/>
        <end position="85"/>
    </location>
</feature>
<proteinExistence type="inferred from homology"/>
<dbReference type="Pfam" id="PF00392">
    <property type="entry name" value="GntR"/>
    <property type="match status" value="1"/>
</dbReference>
<keyword evidence="4 7" id="KW-0238">DNA-binding</keyword>
<evidence type="ECO:0000256" key="2">
    <source>
        <dbReference type="ARBA" id="ARBA00022898"/>
    </source>
</evidence>
<evidence type="ECO:0000256" key="4">
    <source>
        <dbReference type="ARBA" id="ARBA00023125"/>
    </source>
</evidence>
<dbReference type="SUPFAM" id="SSF46785">
    <property type="entry name" value="Winged helix' DNA-binding domain"/>
    <property type="match status" value="1"/>
</dbReference>
<dbReference type="InterPro" id="IPR004839">
    <property type="entry name" value="Aminotransferase_I/II_large"/>
</dbReference>
<dbReference type="PROSITE" id="PS50949">
    <property type="entry name" value="HTH_GNTR"/>
    <property type="match status" value="1"/>
</dbReference>
<keyword evidence="3" id="KW-0805">Transcription regulation</keyword>
<dbReference type="PANTHER" id="PTHR46577">
    <property type="entry name" value="HTH-TYPE TRANSCRIPTIONAL REGULATORY PROTEIN GABR"/>
    <property type="match status" value="1"/>
</dbReference>
<gene>
    <name evidence="7" type="ORF">BKK80_09175</name>
</gene>
<keyword evidence="8" id="KW-1185">Reference proteome</keyword>
<dbReference type="InterPro" id="IPR015424">
    <property type="entry name" value="PyrdxlP-dep_Trfase"/>
</dbReference>
<sequence length="496" mass="52736">MDYGLLLATSHASHPERMSGQRRLYESLRAAILDGRLAPGARLTASRVLAAELGMARNSVLYAYERLASEGYIAGDRHGTSVARLGLSSPRLANLLAADRAATAPGLSRRAAGLGREDPHSGEMLPFVPGVPALDAFPLARWRRSIERAWRSLSARHLGQGQAAGQPALRHAIAEYLRVARGVRCEAAQVFVTAGTQSGLDLCARLLADAGDTAWVEDPGYPGAHAAFRSASLRLESIPVDADGLAPPAGHWQRVPPRLVYITPSHQYPLGSVLSLERRLALLAAARAAGAWIIEDDYDSEFRRDGMPVPAVQGLEADAPVIYLGTFSKTLFPALRLGFMVVPPQLATLLAGTVGAIPQGGHVAEQLALAEFLDSGAFTSHLRRMRRLYAQRRDALQDALARHLGTRLTVSASAGGMHLSARLEMPLADTTVSAAAAARGLALRPLSRYLLPGTPQAQYNGFVFGYANVAEDAVDGAVCRLARVLDEVAGARSGPG</sequence>
<dbReference type="InterPro" id="IPR036388">
    <property type="entry name" value="WH-like_DNA-bd_sf"/>
</dbReference>
<organism evidence="7 8">
    <name type="scientific">Cupriavidus malaysiensis</name>
    <dbReference type="NCBI Taxonomy" id="367825"/>
    <lineage>
        <taxon>Bacteria</taxon>
        <taxon>Pseudomonadati</taxon>
        <taxon>Pseudomonadota</taxon>
        <taxon>Betaproteobacteria</taxon>
        <taxon>Burkholderiales</taxon>
        <taxon>Burkholderiaceae</taxon>
        <taxon>Cupriavidus</taxon>
    </lineage>
</organism>
<dbReference type="InterPro" id="IPR036390">
    <property type="entry name" value="WH_DNA-bd_sf"/>
</dbReference>
<dbReference type="SMART" id="SM00345">
    <property type="entry name" value="HTH_GNTR"/>
    <property type="match status" value="1"/>
</dbReference>
<evidence type="ECO:0000256" key="3">
    <source>
        <dbReference type="ARBA" id="ARBA00023015"/>
    </source>
</evidence>
<keyword evidence="5" id="KW-0804">Transcription</keyword>
<evidence type="ECO:0000259" key="6">
    <source>
        <dbReference type="PROSITE" id="PS50949"/>
    </source>
</evidence>
<comment type="similarity">
    <text evidence="1">In the C-terminal section; belongs to the class-I pyridoxal-phosphate-dependent aminotransferase family.</text>
</comment>
<evidence type="ECO:0000256" key="1">
    <source>
        <dbReference type="ARBA" id="ARBA00005384"/>
    </source>
</evidence>
<dbReference type="SUPFAM" id="SSF53383">
    <property type="entry name" value="PLP-dependent transferases"/>
    <property type="match status" value="1"/>
</dbReference>